<dbReference type="PANTHER" id="PTHR11931">
    <property type="entry name" value="PHOSPHOGLYCERATE MUTASE"/>
    <property type="match status" value="1"/>
</dbReference>
<keyword evidence="9" id="KW-1185">Reference proteome</keyword>
<feature type="binding site" evidence="6">
    <location>
        <begin position="11"/>
        <end position="18"/>
    </location>
    <ligand>
        <name>substrate</name>
    </ligand>
</feature>
<feature type="binding site" evidence="6">
    <location>
        <position position="102"/>
    </location>
    <ligand>
        <name>substrate</name>
    </ligand>
</feature>
<dbReference type="InterPro" id="IPR013078">
    <property type="entry name" value="His_Pase_superF_clade-1"/>
</dbReference>
<dbReference type="NCBIfam" id="TIGR01258">
    <property type="entry name" value="pgm_1"/>
    <property type="match status" value="1"/>
</dbReference>
<gene>
    <name evidence="8" type="ORF">GSOID_T00003715001</name>
</gene>
<evidence type="ECO:0000256" key="2">
    <source>
        <dbReference type="ARBA" id="ARBA00006717"/>
    </source>
</evidence>
<keyword evidence="4 7" id="KW-0413">Isomerase</keyword>
<dbReference type="EC" id="5.4.2.4" evidence="7"/>
<feature type="active site" description="Proton donor/acceptor" evidence="5">
    <location>
        <position position="91"/>
    </location>
</feature>
<comment type="similarity">
    <text evidence="2 7">Belongs to the phosphoglycerate mutase family. BPG-dependent PGAM subfamily.</text>
</comment>
<dbReference type="EC" id="5.4.2.11" evidence="7"/>
<feature type="active site" description="Tele-phosphohistidine intermediate" evidence="5">
    <location>
        <position position="12"/>
    </location>
</feature>
<feature type="binding site" evidence="6">
    <location>
        <begin position="24"/>
        <end position="25"/>
    </location>
    <ligand>
        <name>substrate</name>
    </ligand>
</feature>
<keyword evidence="3 7" id="KW-0324">Glycolysis</keyword>
<dbReference type="GO" id="GO:0004619">
    <property type="term" value="F:phosphoglycerate mutase activity"/>
    <property type="evidence" value="ECO:0007669"/>
    <property type="project" value="UniProtKB-EC"/>
</dbReference>
<comment type="catalytic activity">
    <reaction evidence="7">
        <text>(2R)-2-phosphoglycerate = (2R)-3-phosphoglycerate</text>
        <dbReference type="Rhea" id="RHEA:15901"/>
        <dbReference type="ChEBI" id="CHEBI:58272"/>
        <dbReference type="ChEBI" id="CHEBI:58289"/>
        <dbReference type="EC" id="5.4.2.11"/>
    </reaction>
</comment>
<evidence type="ECO:0000256" key="5">
    <source>
        <dbReference type="PIRSR" id="PIRSR613078-1"/>
    </source>
</evidence>
<dbReference type="Gene3D" id="3.40.50.1240">
    <property type="entry name" value="Phosphoglycerate mutase-like"/>
    <property type="match status" value="1"/>
</dbReference>
<dbReference type="CDD" id="cd07067">
    <property type="entry name" value="HP_PGM_like"/>
    <property type="match status" value="1"/>
</dbReference>
<sequence length="196" mass="22547">MGKTFRIIMVRHGESQWNHGKLFTGWYNCPLTAVGEKEARQAGAALREKWIEIDAAFSSLLLRANQTCDLILQELGVAESVDVKKSWRLNERHYGDLTGQNKVVAVAKYGAEQVKLWRRSYDCAPPPISQSNPYFTQIQQNSIFNDVPKDAFPTTESLKMTTDRSWVFWQGSQKCYLIKFELIIESLYFGRTRSSR</sequence>
<feature type="binding site" evidence="6">
    <location>
        <begin position="118"/>
        <end position="119"/>
    </location>
    <ligand>
        <name>substrate</name>
    </ligand>
</feature>
<proteinExistence type="inferred from homology"/>
<feature type="binding site" evidence="6">
    <location>
        <position position="63"/>
    </location>
    <ligand>
        <name>substrate</name>
    </ligand>
</feature>
<protein>
    <recommendedName>
        <fullName evidence="7">Phosphoglycerate mutase</fullName>
        <ecNumber evidence="7">5.4.2.11</ecNumber>
        <ecNumber evidence="7">5.4.2.4</ecNumber>
    </recommendedName>
</protein>
<dbReference type="SMART" id="SM00855">
    <property type="entry name" value="PGAM"/>
    <property type="match status" value="1"/>
</dbReference>
<name>E4X824_OIKDI</name>
<dbReference type="SUPFAM" id="SSF53254">
    <property type="entry name" value="Phosphoglycerate mutase-like"/>
    <property type="match status" value="1"/>
</dbReference>
<reference evidence="8" key="1">
    <citation type="journal article" date="2010" name="Science">
        <title>Plasticity of animal genome architecture unmasked by rapid evolution of a pelagic tunicate.</title>
        <authorList>
            <person name="Denoeud F."/>
            <person name="Henriet S."/>
            <person name="Mungpakdee S."/>
            <person name="Aury J.M."/>
            <person name="Da Silva C."/>
            <person name="Brinkmann H."/>
            <person name="Mikhaleva J."/>
            <person name="Olsen L.C."/>
            <person name="Jubin C."/>
            <person name="Canestro C."/>
            <person name="Bouquet J.M."/>
            <person name="Danks G."/>
            <person name="Poulain J."/>
            <person name="Campsteijn C."/>
            <person name="Adamski M."/>
            <person name="Cross I."/>
            <person name="Yadetie F."/>
            <person name="Muffato M."/>
            <person name="Louis A."/>
            <person name="Butcher S."/>
            <person name="Tsagkogeorga G."/>
            <person name="Konrad A."/>
            <person name="Singh S."/>
            <person name="Jensen M.F."/>
            <person name="Cong E.H."/>
            <person name="Eikeseth-Otteraa H."/>
            <person name="Noel B."/>
            <person name="Anthouard V."/>
            <person name="Porcel B.M."/>
            <person name="Kachouri-Lafond R."/>
            <person name="Nishino A."/>
            <person name="Ugolini M."/>
            <person name="Chourrout P."/>
            <person name="Nishida H."/>
            <person name="Aasland R."/>
            <person name="Huzurbazar S."/>
            <person name="Westhof E."/>
            <person name="Delsuc F."/>
            <person name="Lehrach H."/>
            <person name="Reinhardt R."/>
            <person name="Weissenbach J."/>
            <person name="Roy S.W."/>
            <person name="Artiguenave F."/>
            <person name="Postlethwait J.H."/>
            <person name="Manak J.R."/>
            <person name="Thompson E.M."/>
            <person name="Jaillon O."/>
            <person name="Du Pasquier L."/>
            <person name="Boudinot P."/>
            <person name="Liberles D.A."/>
            <person name="Volff J.N."/>
            <person name="Philippe H."/>
            <person name="Lenhard B."/>
            <person name="Roest Crollius H."/>
            <person name="Wincker P."/>
            <person name="Chourrout D."/>
        </authorList>
    </citation>
    <scope>NUCLEOTIDE SEQUENCE [LARGE SCALE GENOMIC DNA]</scope>
</reference>
<dbReference type="InterPro" id="IPR029033">
    <property type="entry name" value="His_PPase_superfam"/>
</dbReference>
<evidence type="ECO:0000313" key="9">
    <source>
        <dbReference type="Proteomes" id="UP000001307"/>
    </source>
</evidence>
<dbReference type="InParanoid" id="E4X824"/>
<dbReference type="AlphaFoldDB" id="E4X824"/>
<evidence type="ECO:0000313" key="8">
    <source>
        <dbReference type="EMBL" id="CBY18847.1"/>
    </source>
</evidence>
<evidence type="ECO:0000256" key="3">
    <source>
        <dbReference type="ARBA" id="ARBA00023152"/>
    </source>
</evidence>
<dbReference type="EMBL" id="FN653028">
    <property type="protein sequence ID" value="CBY18847.1"/>
    <property type="molecule type" value="Genomic_DNA"/>
</dbReference>
<dbReference type="GO" id="GO:0006096">
    <property type="term" value="P:glycolytic process"/>
    <property type="evidence" value="ECO:0007669"/>
    <property type="project" value="UniProtKB-KW"/>
</dbReference>
<organism evidence="8">
    <name type="scientific">Oikopleura dioica</name>
    <name type="common">Tunicate</name>
    <dbReference type="NCBI Taxonomy" id="34765"/>
    <lineage>
        <taxon>Eukaryota</taxon>
        <taxon>Metazoa</taxon>
        <taxon>Chordata</taxon>
        <taxon>Tunicata</taxon>
        <taxon>Appendicularia</taxon>
        <taxon>Copelata</taxon>
        <taxon>Oikopleuridae</taxon>
        <taxon>Oikopleura</taxon>
    </lineage>
</organism>
<accession>E4X824</accession>
<dbReference type="PROSITE" id="PS00175">
    <property type="entry name" value="PG_MUTASE"/>
    <property type="match status" value="1"/>
</dbReference>
<dbReference type="OrthoDB" id="354304at2759"/>
<evidence type="ECO:0000256" key="1">
    <source>
        <dbReference type="ARBA" id="ARBA00000505"/>
    </source>
</evidence>
<dbReference type="InterPro" id="IPR005952">
    <property type="entry name" value="Phosphogly_mut1"/>
</dbReference>
<evidence type="ECO:0000256" key="7">
    <source>
        <dbReference type="RuleBase" id="RU004511"/>
    </source>
</evidence>
<dbReference type="Pfam" id="PF00300">
    <property type="entry name" value="His_Phos_1"/>
    <property type="match status" value="1"/>
</dbReference>
<dbReference type="InterPro" id="IPR001345">
    <property type="entry name" value="PG/BPGM_mutase_AS"/>
</dbReference>
<evidence type="ECO:0000256" key="4">
    <source>
        <dbReference type="ARBA" id="ARBA00023235"/>
    </source>
</evidence>
<evidence type="ECO:0000256" key="6">
    <source>
        <dbReference type="PIRSR" id="PIRSR613078-2"/>
    </source>
</evidence>
<comment type="catalytic activity">
    <reaction evidence="1 7">
        <text>(2R)-3-phospho-glyceroyl phosphate = (2R)-2,3-bisphosphoglycerate + H(+)</text>
        <dbReference type="Rhea" id="RHEA:17765"/>
        <dbReference type="ChEBI" id="CHEBI:15378"/>
        <dbReference type="ChEBI" id="CHEBI:57604"/>
        <dbReference type="ChEBI" id="CHEBI:58248"/>
        <dbReference type="EC" id="5.4.2.4"/>
    </reaction>
</comment>
<dbReference type="GO" id="GO:0004082">
    <property type="term" value="F:bisphosphoglycerate mutase activity"/>
    <property type="evidence" value="ECO:0007669"/>
    <property type="project" value="UniProtKB-EC"/>
</dbReference>
<feature type="binding site" evidence="6">
    <location>
        <begin position="91"/>
        <end position="94"/>
    </location>
    <ligand>
        <name>substrate</name>
    </ligand>
</feature>
<dbReference type="Proteomes" id="UP000001307">
    <property type="component" value="Unassembled WGS sequence"/>
</dbReference>